<name>A0A4R5CEC6_9FLAO</name>
<comment type="caution">
    <text evidence="1">The sequence shown here is derived from an EMBL/GenBank/DDBJ whole genome shotgun (WGS) entry which is preliminary data.</text>
</comment>
<dbReference type="EMBL" id="SMFK01000003">
    <property type="protein sequence ID" value="TDD97925.1"/>
    <property type="molecule type" value="Genomic_DNA"/>
</dbReference>
<sequence>MTNKELYNFAYYFLLDKEGVTENLLQKHFQPEYNKPENINAIFQRLCETAQNKQMSTKVIGGSIGGVEKLENILFGFNPKHVTDNFKKNDSEKLLNNIISELNPKGQIRRTPRSIWPQFCQSVIDSAYFLNEFKNAEAFYNWANFFANDEKSKPALPMLISIEISGIGFPLACDFLKEIGFLNYGKPDIHLKEIFKQLDLIDPNEKSILKQDYQTLKVIDKIAIDNNVSAFVVDKIFWLIGSGNFYLTNINIGRNRNLFIKEIKNKFKI</sequence>
<dbReference type="RefSeq" id="WP_132003630.1">
    <property type="nucleotide sequence ID" value="NZ_SMFK01000003.1"/>
</dbReference>
<reference evidence="1 2" key="1">
    <citation type="submission" date="2019-03" db="EMBL/GenBank/DDBJ databases">
        <title>Flavobacterium AR-3-4 sp. nov. isolated from arctic soil.</title>
        <authorList>
            <person name="Chaudhary D.K."/>
        </authorList>
    </citation>
    <scope>NUCLEOTIDE SEQUENCE [LARGE SCALE GENOMIC DNA]</scope>
    <source>
        <strain evidence="1 2">AR-3-4</strain>
    </source>
</reference>
<organism evidence="1 2">
    <name type="scientific">Flavobacterium cellulosilyticum</name>
    <dbReference type="NCBI Taxonomy" id="2541731"/>
    <lineage>
        <taxon>Bacteria</taxon>
        <taxon>Pseudomonadati</taxon>
        <taxon>Bacteroidota</taxon>
        <taxon>Flavobacteriia</taxon>
        <taxon>Flavobacteriales</taxon>
        <taxon>Flavobacteriaceae</taxon>
        <taxon>Flavobacterium</taxon>
    </lineage>
</organism>
<dbReference type="Proteomes" id="UP000295479">
    <property type="component" value="Unassembled WGS sequence"/>
</dbReference>
<protein>
    <submittedName>
        <fullName evidence="1">Uncharacterized protein</fullName>
    </submittedName>
</protein>
<evidence type="ECO:0000313" key="1">
    <source>
        <dbReference type="EMBL" id="TDD97925.1"/>
    </source>
</evidence>
<keyword evidence="2" id="KW-1185">Reference proteome</keyword>
<accession>A0A4R5CEC6</accession>
<evidence type="ECO:0000313" key="2">
    <source>
        <dbReference type="Proteomes" id="UP000295479"/>
    </source>
</evidence>
<gene>
    <name evidence="1" type="ORF">E0F76_07435</name>
</gene>
<dbReference type="AlphaFoldDB" id="A0A4R5CEC6"/>
<proteinExistence type="predicted"/>
<dbReference type="OrthoDB" id="1325941at2"/>